<gene>
    <name evidence="2" type="ORF">NITGR_980033</name>
</gene>
<dbReference type="AlphaFoldDB" id="M1ZEY1"/>
<dbReference type="EMBL" id="CAQJ01000108">
    <property type="protein sequence ID" value="CCQ92158.1"/>
    <property type="molecule type" value="Genomic_DNA"/>
</dbReference>
<sequence>MAQSTQEFTVIQTPSTATDARAREQDVEKFSDPDHRLPLQKCF</sequence>
<dbReference type="Proteomes" id="UP000011704">
    <property type="component" value="Unassembled WGS sequence"/>
</dbReference>
<protein>
    <submittedName>
        <fullName evidence="2">Uncharacterized protein</fullName>
    </submittedName>
</protein>
<feature type="compositionally biased region" description="Basic and acidic residues" evidence="1">
    <location>
        <begin position="20"/>
        <end position="37"/>
    </location>
</feature>
<comment type="caution">
    <text evidence="2">The sequence shown here is derived from an EMBL/GenBank/DDBJ whole genome shotgun (WGS) entry which is preliminary data.</text>
</comment>
<accession>M1ZEY1</accession>
<reference evidence="2 3" key="1">
    <citation type="journal article" date="2013" name="Front. Microbiol.">
        <title>The genome of Nitrospina gracilis illuminates the metabolism and evolution of the major marine nitrite oxidizer.</title>
        <authorList>
            <person name="Luecker S."/>
            <person name="Nowka B."/>
            <person name="Rattei T."/>
            <person name="Spieck E."/>
            <person name="and Daims H."/>
        </authorList>
    </citation>
    <scope>NUCLEOTIDE SEQUENCE [LARGE SCALE GENOMIC DNA]</scope>
    <source>
        <strain evidence="2 3">3/211</strain>
    </source>
</reference>
<feature type="region of interest" description="Disordered" evidence="1">
    <location>
        <begin position="1"/>
        <end position="43"/>
    </location>
</feature>
<evidence type="ECO:0000313" key="2">
    <source>
        <dbReference type="EMBL" id="CCQ92158.1"/>
    </source>
</evidence>
<name>M1ZEY1_NITG3</name>
<dbReference type="InParanoid" id="M1ZEY1"/>
<dbReference type="HOGENOM" id="CLU_3236650_0_0_0"/>
<organism evidence="2 3">
    <name type="scientific">Nitrospina gracilis (strain 3/211)</name>
    <dbReference type="NCBI Taxonomy" id="1266370"/>
    <lineage>
        <taxon>Bacteria</taxon>
        <taxon>Pseudomonadati</taxon>
        <taxon>Nitrospinota/Tectimicrobiota group</taxon>
        <taxon>Nitrospinota</taxon>
        <taxon>Nitrospinia</taxon>
        <taxon>Nitrospinales</taxon>
        <taxon>Nitrospinaceae</taxon>
        <taxon>Nitrospina</taxon>
    </lineage>
</organism>
<keyword evidence="3" id="KW-1185">Reference proteome</keyword>
<evidence type="ECO:0000256" key="1">
    <source>
        <dbReference type="SAM" id="MobiDB-lite"/>
    </source>
</evidence>
<proteinExistence type="predicted"/>
<evidence type="ECO:0000313" key="3">
    <source>
        <dbReference type="Proteomes" id="UP000011704"/>
    </source>
</evidence>
<feature type="compositionally biased region" description="Polar residues" evidence="1">
    <location>
        <begin position="1"/>
        <end position="18"/>
    </location>
</feature>